<feature type="domain" description="Enoyl reductase (ER)" evidence="1">
    <location>
        <begin position="41"/>
        <end position="355"/>
    </location>
</feature>
<accession>A0A5A8DN14</accession>
<dbReference type="GO" id="GO:0043957">
    <property type="term" value="F:acryloyl-CoA reductase (NADPH) activity"/>
    <property type="evidence" value="ECO:0007669"/>
    <property type="project" value="TreeGrafter"/>
</dbReference>
<dbReference type="SUPFAM" id="SSF50129">
    <property type="entry name" value="GroES-like"/>
    <property type="match status" value="1"/>
</dbReference>
<dbReference type="InterPro" id="IPR020843">
    <property type="entry name" value="ER"/>
</dbReference>
<evidence type="ECO:0000259" key="1">
    <source>
        <dbReference type="SMART" id="SM00829"/>
    </source>
</evidence>
<reference evidence="2 3" key="1">
    <citation type="submission" date="2019-07" db="EMBL/GenBank/DDBJ databases">
        <title>Genomes of Cafeteria roenbergensis.</title>
        <authorList>
            <person name="Fischer M.G."/>
            <person name="Hackl T."/>
            <person name="Roman M."/>
        </authorList>
    </citation>
    <scope>NUCLEOTIDE SEQUENCE [LARGE SCALE GENOMIC DNA]</scope>
    <source>
        <strain evidence="2 3">Cflag</strain>
    </source>
</reference>
<dbReference type="CDD" id="cd08288">
    <property type="entry name" value="MDR_yhdh"/>
    <property type="match status" value="1"/>
</dbReference>
<dbReference type="Pfam" id="PF00107">
    <property type="entry name" value="ADH_zinc_N"/>
    <property type="match status" value="1"/>
</dbReference>
<dbReference type="SUPFAM" id="SSF51735">
    <property type="entry name" value="NAD(P)-binding Rossmann-fold domains"/>
    <property type="match status" value="1"/>
</dbReference>
<proteinExistence type="predicted"/>
<dbReference type="Gene3D" id="3.40.50.720">
    <property type="entry name" value="NAD(P)-binding Rossmann-like Domain"/>
    <property type="match status" value="1"/>
</dbReference>
<dbReference type="Pfam" id="PF08240">
    <property type="entry name" value="ADH_N"/>
    <property type="match status" value="1"/>
</dbReference>
<protein>
    <recommendedName>
        <fullName evidence="1">Enoyl reductase (ER) domain-containing protein</fullName>
    </recommendedName>
</protein>
<evidence type="ECO:0000313" key="3">
    <source>
        <dbReference type="Proteomes" id="UP000325113"/>
    </source>
</evidence>
<dbReference type="SMART" id="SM00829">
    <property type="entry name" value="PKS_ER"/>
    <property type="match status" value="1"/>
</dbReference>
<dbReference type="PANTHER" id="PTHR43677">
    <property type="entry name" value="SHORT-CHAIN DEHYDROGENASE/REDUCTASE"/>
    <property type="match status" value="1"/>
</dbReference>
<dbReference type="InterPro" id="IPR011032">
    <property type="entry name" value="GroES-like_sf"/>
</dbReference>
<dbReference type="InterPro" id="IPR013149">
    <property type="entry name" value="ADH-like_C"/>
</dbReference>
<sequence>MIARRGLRVVGASLSRRLLSSAAAAGDSFAALWVDSSEDKKPVYNLRPTAIDELGEGDVTVDIEYSSLNYKDAMALTLRPGVVRKYPMVPGIDLAGTVRSSDSDAFKAGDRVVLTGWGVGEQHTGGYAARGRFRSEWLLPLPEGLSARDAMAIGTGGLTAAMCVNALSKALPDKVERPVAVSGASGGVGSFAVALLHAKAAQFAGGVAAVTGRASNADWLRSLGATEVLSREDVHTTAPLQKEQFCGAVDAVGGGMLASLLARTQYGGSVAACGLAESPSLATSVFPFILRGVSLLGIDSVRASRQQRLDAWSLLATSLPADMLAGPSITEVPLRDVSGHAEPLIEGRVRGRVVVATGGQ</sequence>
<dbReference type="InterPro" id="IPR014188">
    <property type="entry name" value="Acrylyl-CoA_reductase_AcuI"/>
</dbReference>
<dbReference type="InterPro" id="IPR051397">
    <property type="entry name" value="Zn-ADH-like_protein"/>
</dbReference>
<name>A0A5A8DN14_CAFRO</name>
<evidence type="ECO:0000313" key="2">
    <source>
        <dbReference type="EMBL" id="KAA0166802.1"/>
    </source>
</evidence>
<dbReference type="EMBL" id="VLTM01000007">
    <property type="protein sequence ID" value="KAA0166802.1"/>
    <property type="molecule type" value="Genomic_DNA"/>
</dbReference>
<dbReference type="Gene3D" id="3.90.180.10">
    <property type="entry name" value="Medium-chain alcohol dehydrogenases, catalytic domain"/>
    <property type="match status" value="1"/>
</dbReference>
<dbReference type="InterPro" id="IPR013154">
    <property type="entry name" value="ADH-like_N"/>
</dbReference>
<organism evidence="2 3">
    <name type="scientific">Cafeteria roenbergensis</name>
    <name type="common">Marine flagellate</name>
    <dbReference type="NCBI Taxonomy" id="33653"/>
    <lineage>
        <taxon>Eukaryota</taxon>
        <taxon>Sar</taxon>
        <taxon>Stramenopiles</taxon>
        <taxon>Bigyra</taxon>
        <taxon>Opalozoa</taxon>
        <taxon>Bicosoecida</taxon>
        <taxon>Cafeteriaceae</taxon>
        <taxon>Cafeteria</taxon>
    </lineage>
</organism>
<dbReference type="Proteomes" id="UP000325113">
    <property type="component" value="Unassembled WGS sequence"/>
</dbReference>
<gene>
    <name evidence="2" type="ORF">FNF31_01177</name>
</gene>
<dbReference type="NCBIfam" id="TIGR02823">
    <property type="entry name" value="oxido_YhdH"/>
    <property type="match status" value="1"/>
</dbReference>
<dbReference type="PANTHER" id="PTHR43677:SF1">
    <property type="entry name" value="ACRYLYL-COA REDUCTASE ACUI-RELATED"/>
    <property type="match status" value="1"/>
</dbReference>
<comment type="caution">
    <text evidence="2">The sequence shown here is derived from an EMBL/GenBank/DDBJ whole genome shotgun (WGS) entry which is preliminary data.</text>
</comment>
<dbReference type="InterPro" id="IPR036291">
    <property type="entry name" value="NAD(P)-bd_dom_sf"/>
</dbReference>
<dbReference type="AlphaFoldDB" id="A0A5A8DN14"/>